<dbReference type="InterPro" id="IPR015410">
    <property type="entry name" value="DUF1985"/>
</dbReference>
<accession>A0A816IE49</accession>
<proteinExistence type="predicted"/>
<dbReference type="AlphaFoldDB" id="A0A816IE49"/>
<organism evidence="2">
    <name type="scientific">Brassica napus</name>
    <name type="common">Rape</name>
    <dbReference type="NCBI Taxonomy" id="3708"/>
    <lineage>
        <taxon>Eukaryota</taxon>
        <taxon>Viridiplantae</taxon>
        <taxon>Streptophyta</taxon>
        <taxon>Embryophyta</taxon>
        <taxon>Tracheophyta</taxon>
        <taxon>Spermatophyta</taxon>
        <taxon>Magnoliopsida</taxon>
        <taxon>eudicotyledons</taxon>
        <taxon>Gunneridae</taxon>
        <taxon>Pentapetalae</taxon>
        <taxon>rosids</taxon>
        <taxon>malvids</taxon>
        <taxon>Brassicales</taxon>
        <taxon>Brassicaceae</taxon>
        <taxon>Brassiceae</taxon>
        <taxon>Brassica</taxon>
    </lineage>
</organism>
<dbReference type="Pfam" id="PF09331">
    <property type="entry name" value="DUF1985"/>
    <property type="match status" value="1"/>
</dbReference>
<gene>
    <name evidence="2" type="ORF">DARMORV10_C03P32950.1</name>
</gene>
<evidence type="ECO:0000259" key="1">
    <source>
        <dbReference type="Pfam" id="PF09331"/>
    </source>
</evidence>
<sequence length="169" mass="19364">MRFSLREFHLTTGLPCVVDKDEDEAETSATKKKKKDPWMNKNQTLNTLLKLLVEKSKELTADQRLRLGATILVEGILMASNPVTSTFFGISDDGIQFPCACIGKKPKRLLLRRLTDSTKWRRLMSNVSLEIPDCIATWLKMLTLKWTKIILFLGLMQLIKKRLNSSIIR</sequence>
<dbReference type="EMBL" id="HG994367">
    <property type="protein sequence ID" value="CAF1701874.1"/>
    <property type="molecule type" value="Genomic_DNA"/>
</dbReference>
<reference evidence="2" key="1">
    <citation type="submission" date="2021-01" db="EMBL/GenBank/DDBJ databases">
        <authorList>
            <consortium name="Genoscope - CEA"/>
            <person name="William W."/>
        </authorList>
    </citation>
    <scope>NUCLEOTIDE SEQUENCE</scope>
</reference>
<protein>
    <submittedName>
        <fullName evidence="2">(rape) hypothetical protein</fullName>
    </submittedName>
</protein>
<dbReference type="Proteomes" id="UP001295469">
    <property type="component" value="Chromosome C03"/>
</dbReference>
<feature type="domain" description="DUF1985" evidence="1">
    <location>
        <begin position="1"/>
        <end position="82"/>
    </location>
</feature>
<evidence type="ECO:0000313" key="2">
    <source>
        <dbReference type="EMBL" id="CAF1701874.1"/>
    </source>
</evidence>
<name>A0A816IE49_BRANA</name>